<evidence type="ECO:0000259" key="1">
    <source>
        <dbReference type="PROSITE" id="PS50883"/>
    </source>
</evidence>
<dbReference type="PANTHER" id="PTHR33121">
    <property type="entry name" value="CYCLIC DI-GMP PHOSPHODIESTERASE PDEF"/>
    <property type="match status" value="1"/>
</dbReference>
<reference evidence="2 3" key="1">
    <citation type="submission" date="2020-01" db="EMBL/GenBank/DDBJ databases">
        <title>Investigation of new actinobacteria for the biodesulphurisation of diesel fuel.</title>
        <authorList>
            <person name="Athi Narayanan S.M."/>
        </authorList>
    </citation>
    <scope>NUCLEOTIDE SEQUENCE [LARGE SCALE GENOMIC DNA]</scope>
    <source>
        <strain evidence="2 3">213E</strain>
    </source>
</reference>
<dbReference type="EMBL" id="JAADZU010000079">
    <property type="protein sequence ID" value="NDK91686.1"/>
    <property type="molecule type" value="Genomic_DNA"/>
</dbReference>
<dbReference type="Gene3D" id="3.20.20.450">
    <property type="entry name" value="EAL domain"/>
    <property type="match status" value="1"/>
</dbReference>
<accession>A0A7K3LUD0</accession>
<evidence type="ECO:0000313" key="3">
    <source>
        <dbReference type="Proteomes" id="UP000466307"/>
    </source>
</evidence>
<comment type="caution">
    <text evidence="2">The sequence shown here is derived from an EMBL/GenBank/DDBJ whole genome shotgun (WGS) entry which is preliminary data.</text>
</comment>
<feature type="domain" description="EAL" evidence="1">
    <location>
        <begin position="143"/>
        <end position="392"/>
    </location>
</feature>
<name>A0A7K3LUD0_9ACTN</name>
<evidence type="ECO:0000313" key="2">
    <source>
        <dbReference type="EMBL" id="NDK91686.1"/>
    </source>
</evidence>
<dbReference type="Proteomes" id="UP000466307">
    <property type="component" value="Unassembled WGS sequence"/>
</dbReference>
<dbReference type="Pfam" id="PF00563">
    <property type="entry name" value="EAL"/>
    <property type="match status" value="1"/>
</dbReference>
<gene>
    <name evidence="2" type="ORF">GYA93_19210</name>
</gene>
<dbReference type="CDD" id="cd01948">
    <property type="entry name" value="EAL"/>
    <property type="match status" value="1"/>
</dbReference>
<dbReference type="RefSeq" id="WP_059037765.1">
    <property type="nucleotide sequence ID" value="NZ_JAADZU010000079.1"/>
</dbReference>
<dbReference type="PROSITE" id="PS50883">
    <property type="entry name" value="EAL"/>
    <property type="match status" value="1"/>
</dbReference>
<proteinExistence type="predicted"/>
<keyword evidence="3" id="KW-1185">Reference proteome</keyword>
<dbReference type="SUPFAM" id="SSF141868">
    <property type="entry name" value="EAL domain-like"/>
    <property type="match status" value="1"/>
</dbReference>
<dbReference type="GO" id="GO:0071111">
    <property type="term" value="F:cyclic-guanylate-specific phosphodiesterase activity"/>
    <property type="evidence" value="ECO:0007669"/>
    <property type="project" value="InterPro"/>
</dbReference>
<dbReference type="PANTHER" id="PTHR33121:SF70">
    <property type="entry name" value="SIGNALING PROTEIN YKOW"/>
    <property type="match status" value="1"/>
</dbReference>
<protein>
    <submittedName>
        <fullName evidence="2">EAL domain-containing protein</fullName>
    </submittedName>
</protein>
<dbReference type="InterPro" id="IPR035919">
    <property type="entry name" value="EAL_sf"/>
</dbReference>
<dbReference type="SMART" id="SM00052">
    <property type="entry name" value="EAL"/>
    <property type="match status" value="1"/>
</dbReference>
<dbReference type="InterPro" id="IPR001633">
    <property type="entry name" value="EAL_dom"/>
</dbReference>
<sequence length="392" mass="41534">MCESHSDPAVVLALAFDPYRQATVAYERSETIGRAEALIALVGACPDVRVRRRGDLDWLVFLDSDTGLDDQPVSSYVRRPRVLARLGASTASLPVAAGVARVADLPGLPVDRLIRLADAALGEAIGAHRSTVFADVQTLERVAAAVTVASRLAAAGEDEFVVHHQPIVELGDRRIVGFESLMRWSTDDGLRLPADFLEVAEQTSMIVPIGRHTTERAIADLAEVIIPRYGDDAFVTINMSIQELVAEGNDPHLAGVLRRHGVNPANVWIELGETQVITADGQTAAVIGDLHDLGCTICIDDLGAGFSALRYVFDLPVDVLKVDRSLISALGAGGTANAVVRAICGIARGVGATLVAEGIENEETLTRVDALGFDLGQGYLLGRPAPLTGATD</sequence>
<dbReference type="InterPro" id="IPR050706">
    <property type="entry name" value="Cyclic-di-GMP_PDE-like"/>
</dbReference>
<organism evidence="2 3">
    <name type="scientific">Gordonia desulfuricans</name>
    <dbReference type="NCBI Taxonomy" id="89051"/>
    <lineage>
        <taxon>Bacteria</taxon>
        <taxon>Bacillati</taxon>
        <taxon>Actinomycetota</taxon>
        <taxon>Actinomycetes</taxon>
        <taxon>Mycobacteriales</taxon>
        <taxon>Gordoniaceae</taxon>
        <taxon>Gordonia</taxon>
    </lineage>
</organism>
<dbReference type="AlphaFoldDB" id="A0A7K3LUD0"/>